<feature type="transmembrane region" description="Helical" evidence="7">
    <location>
        <begin position="658"/>
        <end position="680"/>
    </location>
</feature>
<sequence>MERLSRYVLGHRRTVRLVLVLLFLASGGAIALLLPNMTEANQYPGLPAYEANQQVLETYGTGGYERPFVPVVTLPPGTDVDDPGVRDALGDAFAAAGTAAGARVVSWADTGDPAFVGDDGRTTFGLVFGGPVERGGLPGSALGEGGQLTDVIVAAMTPELPPGATLHVTGLDPLATGTDAGGLDVPVKLALTVLAALVVLAWAFRSWLALVPLLTAFTAIPISYIGLLLVSPLVTVHETTVIMLPLLGIGIAIDYALLVVARWREERARGALGDEAVHAAMRTAGHAVAFSSGAVAIGLLTMVVLPIPLLRSLGIGGTIVTATSALVAVTMLPLVLSWVGRRTHGASVRPSRLDRDGSRQWTRWVEGVVHRRWPAAIAATTLLVLLGGVAVNLNLDVPASDDLASAGPGRDGLDALTGAGVPTGTLTSFDVYVPAGTDPDALADDLRALPGVHGVAAPDDDAWRRDGSAVITVLPVEESGTPGGRATLDAVVDAVPDGVLVGGNATQQIGYVDVTYATFLWMLGLVALISYVLLARAFRSLLLPLKAIVMNLLSFAAVLGAMVLVWQWGWGTQELLGIQADGAIGTFVPVTLFAFLFGLTMDYEVFILSRVREEYDRTSDTRLAVVRGVARTGRLVTYAALILFFSFASMASGGELDVAIFASGIALGILLDATVVRSVLVPATVVMMGRWNWWLPVWAARVLRVEPSPLAPRGPVPPPAVPEPRRVEAGTGAPGAQR</sequence>
<evidence type="ECO:0000256" key="5">
    <source>
        <dbReference type="ARBA" id="ARBA00023136"/>
    </source>
</evidence>
<name>A0ABY5KQS5_9CELL</name>
<feature type="transmembrane region" description="Helical" evidence="7">
    <location>
        <begin position="547"/>
        <end position="570"/>
    </location>
</feature>
<dbReference type="Gene3D" id="1.20.1640.10">
    <property type="entry name" value="Multidrug efflux transporter AcrB transmembrane domain"/>
    <property type="match status" value="2"/>
</dbReference>
<feature type="transmembrane region" description="Helical" evidence="7">
    <location>
        <begin position="284"/>
        <end position="307"/>
    </location>
</feature>
<gene>
    <name evidence="9" type="ORF">NP048_17400</name>
</gene>
<reference evidence="9 10" key="1">
    <citation type="submission" date="2022-07" db="EMBL/GenBank/DDBJ databases">
        <title>Novel species in genus cellulomonas.</title>
        <authorList>
            <person name="Ye L."/>
        </authorList>
    </citation>
    <scope>NUCLEOTIDE SEQUENCE [LARGE SCALE GENOMIC DNA]</scope>
    <source>
        <strain evidence="10">zg-B89</strain>
    </source>
</reference>
<evidence type="ECO:0000256" key="2">
    <source>
        <dbReference type="ARBA" id="ARBA00022475"/>
    </source>
</evidence>
<dbReference type="RefSeq" id="WP_227578866.1">
    <property type="nucleotide sequence ID" value="NZ_CP101987.1"/>
</dbReference>
<dbReference type="Proteomes" id="UP001316384">
    <property type="component" value="Chromosome"/>
</dbReference>
<keyword evidence="5 7" id="KW-0472">Membrane</keyword>
<feature type="transmembrane region" description="Helical" evidence="7">
    <location>
        <begin position="242"/>
        <end position="263"/>
    </location>
</feature>
<dbReference type="PANTHER" id="PTHR33406:SF13">
    <property type="entry name" value="MEMBRANE PROTEIN YDFJ"/>
    <property type="match status" value="1"/>
</dbReference>
<evidence type="ECO:0000313" key="9">
    <source>
        <dbReference type="EMBL" id="UUI71542.1"/>
    </source>
</evidence>
<feature type="region of interest" description="Disordered" evidence="6">
    <location>
        <begin position="709"/>
        <end position="738"/>
    </location>
</feature>
<comment type="subcellular location">
    <subcellularLocation>
        <location evidence="1">Cell membrane</location>
        <topology evidence="1">Multi-pass membrane protein</topology>
    </subcellularLocation>
</comment>
<evidence type="ECO:0000313" key="10">
    <source>
        <dbReference type="Proteomes" id="UP001316384"/>
    </source>
</evidence>
<organism evidence="9 10">
    <name type="scientific">Cellulomonas xiejunii</name>
    <dbReference type="NCBI Taxonomy" id="2968083"/>
    <lineage>
        <taxon>Bacteria</taxon>
        <taxon>Bacillati</taxon>
        <taxon>Actinomycetota</taxon>
        <taxon>Actinomycetes</taxon>
        <taxon>Micrococcales</taxon>
        <taxon>Cellulomonadaceae</taxon>
        <taxon>Cellulomonas</taxon>
    </lineage>
</organism>
<dbReference type="SUPFAM" id="SSF82866">
    <property type="entry name" value="Multidrug efflux transporter AcrB transmembrane domain"/>
    <property type="match status" value="2"/>
</dbReference>
<feature type="compositionally biased region" description="Pro residues" evidence="6">
    <location>
        <begin position="709"/>
        <end position="722"/>
    </location>
</feature>
<dbReference type="InterPro" id="IPR000731">
    <property type="entry name" value="SSD"/>
</dbReference>
<evidence type="ECO:0000256" key="7">
    <source>
        <dbReference type="SAM" id="Phobius"/>
    </source>
</evidence>
<dbReference type="Pfam" id="PF03176">
    <property type="entry name" value="MMPL"/>
    <property type="match status" value="2"/>
</dbReference>
<accession>A0ABY5KQS5</accession>
<dbReference type="PANTHER" id="PTHR33406">
    <property type="entry name" value="MEMBRANE PROTEIN MJ1562-RELATED"/>
    <property type="match status" value="1"/>
</dbReference>
<dbReference type="PROSITE" id="PS50156">
    <property type="entry name" value="SSD"/>
    <property type="match status" value="1"/>
</dbReference>
<evidence type="ECO:0000256" key="1">
    <source>
        <dbReference type="ARBA" id="ARBA00004651"/>
    </source>
</evidence>
<evidence type="ECO:0000256" key="6">
    <source>
        <dbReference type="SAM" id="MobiDB-lite"/>
    </source>
</evidence>
<evidence type="ECO:0000256" key="3">
    <source>
        <dbReference type="ARBA" id="ARBA00022692"/>
    </source>
</evidence>
<proteinExistence type="predicted"/>
<keyword evidence="4 7" id="KW-1133">Transmembrane helix</keyword>
<feature type="transmembrane region" description="Helical" evidence="7">
    <location>
        <begin position="185"/>
        <end position="204"/>
    </location>
</feature>
<keyword evidence="3 7" id="KW-0812">Transmembrane</keyword>
<feature type="transmembrane region" description="Helical" evidence="7">
    <location>
        <begin position="582"/>
        <end position="603"/>
    </location>
</feature>
<evidence type="ECO:0000259" key="8">
    <source>
        <dbReference type="PROSITE" id="PS50156"/>
    </source>
</evidence>
<dbReference type="InterPro" id="IPR050545">
    <property type="entry name" value="Mycobact_MmpL"/>
</dbReference>
<dbReference type="EMBL" id="CP101987">
    <property type="protein sequence ID" value="UUI71542.1"/>
    <property type="molecule type" value="Genomic_DNA"/>
</dbReference>
<feature type="transmembrane region" description="Helical" evidence="7">
    <location>
        <begin position="514"/>
        <end position="535"/>
    </location>
</feature>
<protein>
    <submittedName>
        <fullName evidence="9">MMPL family transporter</fullName>
    </submittedName>
</protein>
<keyword evidence="2" id="KW-1003">Cell membrane</keyword>
<dbReference type="InterPro" id="IPR004869">
    <property type="entry name" value="MMPL_dom"/>
</dbReference>
<feature type="transmembrane region" description="Helical" evidence="7">
    <location>
        <begin position="313"/>
        <end position="339"/>
    </location>
</feature>
<feature type="transmembrane region" description="Helical" evidence="7">
    <location>
        <begin position="211"/>
        <end position="230"/>
    </location>
</feature>
<feature type="transmembrane region" description="Helical" evidence="7">
    <location>
        <begin position="635"/>
        <end position="652"/>
    </location>
</feature>
<keyword evidence="10" id="KW-1185">Reference proteome</keyword>
<evidence type="ECO:0000256" key="4">
    <source>
        <dbReference type="ARBA" id="ARBA00022989"/>
    </source>
</evidence>
<feature type="transmembrane region" description="Helical" evidence="7">
    <location>
        <begin position="373"/>
        <end position="393"/>
    </location>
</feature>
<feature type="domain" description="SSD" evidence="8">
    <location>
        <begin position="205"/>
        <end position="338"/>
    </location>
</feature>